<proteinExistence type="predicted"/>
<keyword evidence="1" id="KW-1133">Transmembrane helix</keyword>
<keyword evidence="1" id="KW-0812">Transmembrane</keyword>
<dbReference type="EMBL" id="GGEC01022711">
    <property type="protein sequence ID" value="MBX03195.1"/>
    <property type="molecule type" value="Transcribed_RNA"/>
</dbReference>
<dbReference type="AlphaFoldDB" id="A0A2P2KBS8"/>
<evidence type="ECO:0000313" key="2">
    <source>
        <dbReference type="EMBL" id="MBX03195.1"/>
    </source>
</evidence>
<sequence length="68" mass="7777">MLITITYQCNHPYLLSSILLAGVFWPPCHIYAFVVMLLVPIVASTQILISHVIFLLFSFSLCFLNYIL</sequence>
<keyword evidence="1" id="KW-0472">Membrane</keyword>
<protein>
    <submittedName>
        <fullName evidence="2">Uncharacterized protein LOC103942834</fullName>
    </submittedName>
</protein>
<evidence type="ECO:0000256" key="1">
    <source>
        <dbReference type="SAM" id="Phobius"/>
    </source>
</evidence>
<reference evidence="2" key="1">
    <citation type="submission" date="2018-02" db="EMBL/GenBank/DDBJ databases">
        <title>Rhizophora mucronata_Transcriptome.</title>
        <authorList>
            <person name="Meera S.P."/>
            <person name="Sreeshan A."/>
            <person name="Augustine A."/>
        </authorList>
    </citation>
    <scope>NUCLEOTIDE SEQUENCE</scope>
    <source>
        <tissue evidence="2">Leaf</tissue>
    </source>
</reference>
<organism evidence="2">
    <name type="scientific">Rhizophora mucronata</name>
    <name type="common">Asiatic mangrove</name>
    <dbReference type="NCBI Taxonomy" id="61149"/>
    <lineage>
        <taxon>Eukaryota</taxon>
        <taxon>Viridiplantae</taxon>
        <taxon>Streptophyta</taxon>
        <taxon>Embryophyta</taxon>
        <taxon>Tracheophyta</taxon>
        <taxon>Spermatophyta</taxon>
        <taxon>Magnoliopsida</taxon>
        <taxon>eudicotyledons</taxon>
        <taxon>Gunneridae</taxon>
        <taxon>Pentapetalae</taxon>
        <taxon>rosids</taxon>
        <taxon>fabids</taxon>
        <taxon>Malpighiales</taxon>
        <taxon>Rhizophoraceae</taxon>
        <taxon>Rhizophora</taxon>
    </lineage>
</organism>
<accession>A0A2P2KBS8</accession>
<feature type="transmembrane region" description="Helical" evidence="1">
    <location>
        <begin position="47"/>
        <end position="67"/>
    </location>
</feature>
<name>A0A2P2KBS8_RHIMU</name>
<feature type="transmembrane region" description="Helical" evidence="1">
    <location>
        <begin position="12"/>
        <end position="41"/>
    </location>
</feature>